<evidence type="ECO:0008006" key="2">
    <source>
        <dbReference type="Google" id="ProtNLM"/>
    </source>
</evidence>
<evidence type="ECO:0000313" key="1">
    <source>
        <dbReference type="EMBL" id="XCO00108.1"/>
    </source>
</evidence>
<name>A0AAU8MHD4_9CAUD</name>
<sequence length="265" mass="28792">MKLGNKISFGVQAVQAGQKSSTVNAAPQLIANSTSGKFVITSPVSKALNIAVGENVMFLNNIAGVEAAIQQRVTDVVNYATENGIDINTREGEEQLLAVFTQWYIAKGVKQYDSKGNPVMASERYTKEDKAKYLAEHAMEIVNANRDALVAEFGEMSDEELVEKLTVDMVEAPKFHACSGSKTATTASATGVGCQLNFTDTAIWGALKADLGDAATKKNRIYDVKLDEAEEVEFNNGKENVKVTIFPIEFVEDNDPIIREKKSAE</sequence>
<accession>A0AAU8MHD4</accession>
<organism evidence="1">
    <name type="scientific">Geladintestivirus 5</name>
    <dbReference type="NCBI Taxonomy" id="3233137"/>
    <lineage>
        <taxon>Viruses</taxon>
        <taxon>Duplodnaviria</taxon>
        <taxon>Heunggongvirae</taxon>
        <taxon>Uroviricota</taxon>
        <taxon>Caudoviricetes</taxon>
        <taxon>Crassvirales</taxon>
    </lineage>
</organism>
<protein>
    <recommendedName>
        <fullName evidence="2">Coat protein</fullName>
    </recommendedName>
</protein>
<reference evidence="1" key="1">
    <citation type="submission" date="2024-06" db="EMBL/GenBank/DDBJ databases">
        <title>Intestivirid acquisition increases across infancy in a wild primate population.</title>
        <authorList>
            <person name="Schneider-Creas I.A."/>
            <person name="Moya I.L."/>
            <person name="Chiou K.L."/>
            <person name="Baniel A."/>
            <person name="Azanaw Haile A."/>
            <person name="Kebede F."/>
            <person name="Abebe B."/>
            <person name="Snyder-Mackler N."/>
            <person name="Varsani A."/>
        </authorList>
    </citation>
    <scope>NUCLEOTIDE SEQUENCE</scope>
    <source>
        <strain evidence="1">Int_RNL_2018_1252_VOL</strain>
    </source>
</reference>
<dbReference type="EMBL" id="PP965495">
    <property type="protein sequence ID" value="XCO00108.1"/>
    <property type="molecule type" value="Genomic_DNA"/>
</dbReference>
<proteinExistence type="predicted"/>